<keyword evidence="1" id="KW-0472">Membrane</keyword>
<keyword evidence="1" id="KW-1133">Transmembrane helix</keyword>
<comment type="caution">
    <text evidence="3">The sequence shown here is derived from an EMBL/GenBank/DDBJ whole genome shotgun (WGS) entry which is preliminary data.</text>
</comment>
<feature type="domain" description="Streptococcal pilin isopeptide linkage" evidence="2">
    <location>
        <begin position="2"/>
        <end position="106"/>
    </location>
</feature>
<evidence type="ECO:0000313" key="3">
    <source>
        <dbReference type="EMBL" id="KIC77448.1"/>
    </source>
</evidence>
<dbReference type="EMBL" id="JWIY01000004">
    <property type="protein sequence ID" value="KIC77448.1"/>
    <property type="molecule type" value="Genomic_DNA"/>
</dbReference>
<dbReference type="InterPro" id="IPR038174">
    <property type="entry name" value="Strep_pil_link_sf"/>
</dbReference>
<accession>A0A0C1HTN1</accession>
<sequence>MKVKKLLIGRDLKAGEFEFELKGTEDNVHQVKKNAVNGDVVFDTIEYTKVGTYHYMITEKDTKLQGVIYDKKVIKVTVTVTDNSSRILETKGRYDQDVKAFKNSYTLPATPPKKGLPKTGIAVHYLAIFMDMILLVGAVYFIKKKISLEVEA</sequence>
<gene>
    <name evidence="3" type="ORF">RN79_09300</name>
</gene>
<feature type="transmembrane region" description="Helical" evidence="1">
    <location>
        <begin position="122"/>
        <end position="142"/>
    </location>
</feature>
<reference evidence="3 4" key="1">
    <citation type="submission" date="2014-12" db="EMBL/GenBank/DDBJ databases">
        <title>Partial genome sequence of Streptococcus constellatus KCOM 1650 (= ChDC B144).</title>
        <authorList>
            <person name="Kook J.-K."/>
            <person name="Park S.-N."/>
            <person name="Lim Y.K."/>
            <person name="Jo E."/>
        </authorList>
    </citation>
    <scope>NUCLEOTIDE SEQUENCE [LARGE SCALE GENOMIC DNA]</scope>
    <source>
        <strain evidence="3 4">KCOM 1650</strain>
    </source>
</reference>
<protein>
    <submittedName>
        <fullName evidence="3">Pilus assembly protein</fullName>
    </submittedName>
</protein>
<dbReference type="OrthoDB" id="1744455at2"/>
<evidence type="ECO:0000256" key="1">
    <source>
        <dbReference type="SAM" id="Phobius"/>
    </source>
</evidence>
<organism evidence="3 4">
    <name type="scientific">Streptococcus constellatus</name>
    <dbReference type="NCBI Taxonomy" id="76860"/>
    <lineage>
        <taxon>Bacteria</taxon>
        <taxon>Bacillati</taxon>
        <taxon>Bacillota</taxon>
        <taxon>Bacilli</taxon>
        <taxon>Lactobacillales</taxon>
        <taxon>Streptococcaceae</taxon>
        <taxon>Streptococcus</taxon>
        <taxon>Streptococcus anginosus group</taxon>
    </lineage>
</organism>
<evidence type="ECO:0000259" key="2">
    <source>
        <dbReference type="Pfam" id="PF12892"/>
    </source>
</evidence>
<dbReference type="Gene3D" id="2.60.40.3050">
    <property type="match status" value="1"/>
</dbReference>
<dbReference type="AlphaFoldDB" id="A0A0C1HTN1"/>
<dbReference type="RefSeq" id="WP_039677805.1">
    <property type="nucleotide sequence ID" value="NZ_JWIY01000004.1"/>
</dbReference>
<dbReference type="Proteomes" id="UP000031339">
    <property type="component" value="Unassembled WGS sequence"/>
</dbReference>
<dbReference type="Pfam" id="PF12892">
    <property type="entry name" value="FctA"/>
    <property type="match status" value="1"/>
</dbReference>
<dbReference type="NCBIfam" id="TIGR03786">
    <property type="entry name" value="strep_pil_rpt"/>
    <property type="match status" value="1"/>
</dbReference>
<proteinExistence type="predicted"/>
<name>A0A0C1HTN1_STRCV</name>
<keyword evidence="1" id="KW-0812">Transmembrane</keyword>
<evidence type="ECO:0000313" key="4">
    <source>
        <dbReference type="Proteomes" id="UP000031339"/>
    </source>
</evidence>
<dbReference type="InterPro" id="IPR022464">
    <property type="entry name" value="Strep_pil_isopept_link"/>
</dbReference>